<dbReference type="AlphaFoldDB" id="A0ABD4XVN3"/>
<dbReference type="RefSeq" id="WP_279648922.1">
    <property type="nucleotide sequence ID" value="NZ_JAOCDG010000003.1"/>
</dbReference>
<dbReference type="EMBL" id="JAOCDG010000003">
    <property type="protein sequence ID" value="MDH0686905.1"/>
    <property type="molecule type" value="Genomic_DNA"/>
</dbReference>
<gene>
    <name evidence="1" type="ORF">N5D09_02245</name>
</gene>
<name>A0ABD4XVN3_STUST</name>
<protein>
    <submittedName>
        <fullName evidence="1">Uncharacterized protein</fullName>
    </submittedName>
</protein>
<dbReference type="Proteomes" id="UP001161139">
    <property type="component" value="Unassembled WGS sequence"/>
</dbReference>
<evidence type="ECO:0000313" key="1">
    <source>
        <dbReference type="EMBL" id="MDH0686905.1"/>
    </source>
</evidence>
<evidence type="ECO:0000313" key="2">
    <source>
        <dbReference type="Proteomes" id="UP001161139"/>
    </source>
</evidence>
<sequence length="129" mass="13702">MMRKRTGCSSPRTQASLLTEVLNQAGKPATGMVLLQISPDGMDEIAALRDLLSGRAATASIRMRSDALADQHGLVTPPALLITHQGIRLEARLCESGETVFSPEISHDQLLAAAQHDVATVLVTEGPHP</sequence>
<comment type="caution">
    <text evidence="1">The sequence shown here is derived from an EMBL/GenBank/DDBJ whole genome shotgun (WGS) entry which is preliminary data.</text>
</comment>
<proteinExistence type="predicted"/>
<reference evidence="1" key="1">
    <citation type="submission" date="2022-09" db="EMBL/GenBank/DDBJ databases">
        <title>Intensive care unit water sources are persistently colonized with multi-drug resistant bacteria and are the site of extensive horizontal gene transfer of antibiotic resistance genes.</title>
        <authorList>
            <person name="Diorio-Toth L."/>
        </authorList>
    </citation>
    <scope>NUCLEOTIDE SEQUENCE</scope>
    <source>
        <strain evidence="1">GD03864</strain>
    </source>
</reference>
<organism evidence="1 2">
    <name type="scientific">Stutzerimonas stutzeri</name>
    <name type="common">Pseudomonas stutzeri</name>
    <dbReference type="NCBI Taxonomy" id="316"/>
    <lineage>
        <taxon>Bacteria</taxon>
        <taxon>Pseudomonadati</taxon>
        <taxon>Pseudomonadota</taxon>
        <taxon>Gammaproteobacteria</taxon>
        <taxon>Pseudomonadales</taxon>
        <taxon>Pseudomonadaceae</taxon>
        <taxon>Stutzerimonas</taxon>
    </lineage>
</organism>
<accession>A0ABD4XVN3</accession>